<sequence>MTSFEAMVVEAKAAADRRASLVPLSSLRETSRLVPGAISALSSLRTDDRAVTVIAEVKRSTATFADLSGVGDPGMLACFYAAGGAACVSVVTGPSATRGSLKDLDAVRASVDLPVLANDLVVTPYQVHEARAHGADLLMLDARLDTLVLEGLIERVHSLGMGAVVEVRTRREALTAVDAGACIVAIDTRDPDTLAVDCSMFDQVTDVLPTQVVRIATGGVRGPHDVMGLARCGADVVLVGEAILRSTDPQQFVAELVAAGAHPALIPSAHREVL</sequence>
<feature type="domain" description="Indole-3-glycerol phosphate synthase" evidence="9">
    <location>
        <begin position="10"/>
        <end position="256"/>
    </location>
</feature>
<dbReference type="Proteomes" id="UP000186857">
    <property type="component" value="Unassembled WGS sequence"/>
</dbReference>
<dbReference type="GO" id="GO:0000162">
    <property type="term" value="P:L-tryptophan biosynthetic process"/>
    <property type="evidence" value="ECO:0007669"/>
    <property type="project" value="UniProtKB-UniPathway"/>
</dbReference>
<reference evidence="10 11" key="1">
    <citation type="submission" date="2016-12" db="EMBL/GenBank/DDBJ databases">
        <title>Genomic Comparison of strains in the 'Actinomyces naeslundii' Group.</title>
        <authorList>
            <person name="Mughal S.R."/>
            <person name="Do T."/>
            <person name="Gilbert S.C."/>
            <person name="Witherden E.A."/>
            <person name="Didelot X."/>
            <person name="Beighton D."/>
        </authorList>
    </citation>
    <scope>NUCLEOTIDE SEQUENCE [LARGE SCALE GENOMIC DNA]</scope>
    <source>
        <strain evidence="10 11">CCUG 33920</strain>
    </source>
</reference>
<dbReference type="CDD" id="cd00331">
    <property type="entry name" value="IGPS"/>
    <property type="match status" value="1"/>
</dbReference>
<dbReference type="EMBL" id="MSKJ01000020">
    <property type="protein sequence ID" value="OLO43898.1"/>
    <property type="molecule type" value="Genomic_DNA"/>
</dbReference>
<dbReference type="Pfam" id="PF00218">
    <property type="entry name" value="IGPS"/>
    <property type="match status" value="1"/>
</dbReference>
<evidence type="ECO:0000256" key="4">
    <source>
        <dbReference type="ARBA" id="ARBA00022605"/>
    </source>
</evidence>
<evidence type="ECO:0000256" key="1">
    <source>
        <dbReference type="ARBA" id="ARBA00001633"/>
    </source>
</evidence>
<dbReference type="GO" id="GO:0004425">
    <property type="term" value="F:indole-3-glycerol-phosphate synthase activity"/>
    <property type="evidence" value="ECO:0007669"/>
    <property type="project" value="UniProtKB-EC"/>
</dbReference>
<protein>
    <recommendedName>
        <fullName evidence="3">indole-3-glycerol-phosphate synthase</fullName>
        <ecNumber evidence="3">4.1.1.48</ecNumber>
    </recommendedName>
</protein>
<evidence type="ECO:0000256" key="2">
    <source>
        <dbReference type="ARBA" id="ARBA00004696"/>
    </source>
</evidence>
<dbReference type="PANTHER" id="PTHR22854:SF2">
    <property type="entry name" value="INDOLE-3-GLYCEROL-PHOSPHATE SYNTHASE"/>
    <property type="match status" value="1"/>
</dbReference>
<evidence type="ECO:0000256" key="6">
    <source>
        <dbReference type="ARBA" id="ARBA00022822"/>
    </source>
</evidence>
<proteinExistence type="predicted"/>
<dbReference type="InterPro" id="IPR013798">
    <property type="entry name" value="Indole-3-glycerol_P_synth_dom"/>
</dbReference>
<keyword evidence="7" id="KW-0057">Aromatic amino acid biosynthesis</keyword>
<dbReference type="PANTHER" id="PTHR22854">
    <property type="entry name" value="TRYPTOPHAN BIOSYNTHESIS PROTEIN"/>
    <property type="match status" value="1"/>
</dbReference>
<dbReference type="GO" id="GO:0004640">
    <property type="term" value="F:phosphoribosylanthranilate isomerase activity"/>
    <property type="evidence" value="ECO:0007669"/>
    <property type="project" value="TreeGrafter"/>
</dbReference>
<comment type="caution">
    <text evidence="10">The sequence shown here is derived from an EMBL/GenBank/DDBJ whole genome shotgun (WGS) entry which is preliminary data.</text>
</comment>
<comment type="catalytic activity">
    <reaction evidence="1">
        <text>1-(2-carboxyphenylamino)-1-deoxy-D-ribulose 5-phosphate + H(+) = (1S,2R)-1-C-(indol-3-yl)glycerol 3-phosphate + CO2 + H2O</text>
        <dbReference type="Rhea" id="RHEA:23476"/>
        <dbReference type="ChEBI" id="CHEBI:15377"/>
        <dbReference type="ChEBI" id="CHEBI:15378"/>
        <dbReference type="ChEBI" id="CHEBI:16526"/>
        <dbReference type="ChEBI" id="CHEBI:58613"/>
        <dbReference type="ChEBI" id="CHEBI:58866"/>
        <dbReference type="EC" id="4.1.1.48"/>
    </reaction>
</comment>
<accession>A0A1Q8V733</accession>
<dbReference type="Gene3D" id="3.20.20.70">
    <property type="entry name" value="Aldolase class I"/>
    <property type="match status" value="1"/>
</dbReference>
<dbReference type="SUPFAM" id="SSF51366">
    <property type="entry name" value="Ribulose-phoshate binding barrel"/>
    <property type="match status" value="1"/>
</dbReference>
<evidence type="ECO:0000259" key="9">
    <source>
        <dbReference type="Pfam" id="PF00218"/>
    </source>
</evidence>
<comment type="pathway">
    <text evidence="2">Amino-acid biosynthesis; L-tryptophan biosynthesis; L-tryptophan from chorismate: step 4/5.</text>
</comment>
<dbReference type="InterPro" id="IPR011060">
    <property type="entry name" value="RibuloseP-bd_barrel"/>
</dbReference>
<organism evidence="10 11">
    <name type="scientific">Actinomyces oris</name>
    <dbReference type="NCBI Taxonomy" id="544580"/>
    <lineage>
        <taxon>Bacteria</taxon>
        <taxon>Bacillati</taxon>
        <taxon>Actinomycetota</taxon>
        <taxon>Actinomycetes</taxon>
        <taxon>Actinomycetales</taxon>
        <taxon>Actinomycetaceae</taxon>
        <taxon>Actinomyces</taxon>
    </lineage>
</organism>
<dbReference type="RefSeq" id="WP_075377170.1">
    <property type="nucleotide sequence ID" value="NZ_MSKJ01000020.1"/>
</dbReference>
<evidence type="ECO:0000256" key="3">
    <source>
        <dbReference type="ARBA" id="ARBA00012362"/>
    </source>
</evidence>
<keyword evidence="8" id="KW-0456">Lyase</keyword>
<name>A0A1Q8V733_9ACTO</name>
<gene>
    <name evidence="10" type="ORF">BKH29_09230</name>
</gene>
<dbReference type="InterPro" id="IPR013785">
    <property type="entry name" value="Aldolase_TIM"/>
</dbReference>
<dbReference type="EC" id="4.1.1.48" evidence="3"/>
<evidence type="ECO:0000313" key="11">
    <source>
        <dbReference type="Proteomes" id="UP000186857"/>
    </source>
</evidence>
<dbReference type="AlphaFoldDB" id="A0A1Q8V733"/>
<evidence type="ECO:0000256" key="8">
    <source>
        <dbReference type="ARBA" id="ARBA00023239"/>
    </source>
</evidence>
<dbReference type="OrthoDB" id="9804217at2"/>
<keyword evidence="6" id="KW-0822">Tryptophan biosynthesis</keyword>
<dbReference type="UniPathway" id="UPA00035">
    <property type="reaction ID" value="UER00043"/>
</dbReference>
<evidence type="ECO:0000256" key="5">
    <source>
        <dbReference type="ARBA" id="ARBA00022793"/>
    </source>
</evidence>
<dbReference type="InterPro" id="IPR045186">
    <property type="entry name" value="Indole-3-glycerol_P_synth"/>
</dbReference>
<keyword evidence="4" id="KW-0028">Amino-acid biosynthesis</keyword>
<keyword evidence="5" id="KW-0210">Decarboxylase</keyword>
<evidence type="ECO:0000256" key="7">
    <source>
        <dbReference type="ARBA" id="ARBA00023141"/>
    </source>
</evidence>
<evidence type="ECO:0000313" key="10">
    <source>
        <dbReference type="EMBL" id="OLO43898.1"/>
    </source>
</evidence>